<keyword evidence="2" id="KW-1185">Reference proteome</keyword>
<proteinExistence type="predicted"/>
<organism evidence="1 2">
    <name type="scientific">Bacteroides luti</name>
    <dbReference type="NCBI Taxonomy" id="1297750"/>
    <lineage>
        <taxon>Bacteria</taxon>
        <taxon>Pseudomonadati</taxon>
        <taxon>Bacteroidota</taxon>
        <taxon>Bacteroidia</taxon>
        <taxon>Bacteroidales</taxon>
        <taxon>Bacteroidaceae</taxon>
        <taxon>Bacteroides</taxon>
    </lineage>
</organism>
<dbReference type="EMBL" id="FQTV01000004">
    <property type="protein sequence ID" value="SHE99304.1"/>
    <property type="molecule type" value="Genomic_DNA"/>
</dbReference>
<dbReference type="Proteomes" id="UP000184509">
    <property type="component" value="Unassembled WGS sequence"/>
</dbReference>
<evidence type="ECO:0000313" key="2">
    <source>
        <dbReference type="Proteomes" id="UP000184509"/>
    </source>
</evidence>
<accession>A0A1M4Y0D6</accession>
<name>A0A1M4Y0D6_9BACE</name>
<reference evidence="1 2" key="1">
    <citation type="submission" date="2016-11" db="EMBL/GenBank/DDBJ databases">
        <authorList>
            <person name="Jaros S."/>
            <person name="Januszkiewicz K."/>
            <person name="Wedrychowicz H."/>
        </authorList>
    </citation>
    <scope>NUCLEOTIDE SEQUENCE [LARGE SCALE GENOMIC DNA]</scope>
    <source>
        <strain evidence="1 2">DSM 26991</strain>
    </source>
</reference>
<protein>
    <submittedName>
        <fullName evidence="1">Uncharacterized protein</fullName>
    </submittedName>
</protein>
<evidence type="ECO:0000313" key="1">
    <source>
        <dbReference type="EMBL" id="SHE99304.1"/>
    </source>
</evidence>
<dbReference type="RefSeq" id="WP_073399963.1">
    <property type="nucleotide sequence ID" value="NZ_FQTV01000004.1"/>
</dbReference>
<dbReference type="STRING" id="1297750.SAMN05444405_104181"/>
<dbReference type="AlphaFoldDB" id="A0A1M4Y0D6"/>
<sequence length="85" mass="9935">MVYTIDGKLQSENSSIRTISISNQNRTKWLTNMPVLGWTDNPHLALVFESEDDAICFEESEEVKDFLEDELEELVWSNTFETIYQ</sequence>
<gene>
    <name evidence="1" type="ORF">SAMN05444405_104181</name>
</gene>